<organism evidence="5 6">
    <name type="scientific">Paraconiothyrium brasiliense</name>
    <dbReference type="NCBI Taxonomy" id="300254"/>
    <lineage>
        <taxon>Eukaryota</taxon>
        <taxon>Fungi</taxon>
        <taxon>Dikarya</taxon>
        <taxon>Ascomycota</taxon>
        <taxon>Pezizomycotina</taxon>
        <taxon>Dothideomycetes</taxon>
        <taxon>Pleosporomycetidae</taxon>
        <taxon>Pleosporales</taxon>
        <taxon>Massarineae</taxon>
        <taxon>Didymosphaeriaceae</taxon>
        <taxon>Paraconiothyrium</taxon>
    </lineage>
</organism>
<gene>
    <name evidence="5" type="ORF">SLS60_007825</name>
</gene>
<keyword evidence="2" id="KW-0843">Virulence</keyword>
<dbReference type="Gene3D" id="3.10.350.10">
    <property type="entry name" value="LysM domain"/>
    <property type="match status" value="1"/>
</dbReference>
<comment type="caution">
    <text evidence="5">The sequence shown here is derived from an EMBL/GenBank/DDBJ whole genome shotgun (WGS) entry which is preliminary data.</text>
</comment>
<dbReference type="CDD" id="cd00118">
    <property type="entry name" value="LysM"/>
    <property type="match status" value="1"/>
</dbReference>
<accession>A0ABR3R2M5</accession>
<dbReference type="EMBL" id="JAKJXO020000011">
    <property type="protein sequence ID" value="KAL1598685.1"/>
    <property type="molecule type" value="Genomic_DNA"/>
</dbReference>
<keyword evidence="1" id="KW-0147">Chitin-binding</keyword>
<reference evidence="5 6" key="1">
    <citation type="submission" date="2024-02" db="EMBL/GenBank/DDBJ databases">
        <title>De novo assembly and annotation of 12 fungi associated with fruit tree decline syndrome in Ontario, Canada.</title>
        <authorList>
            <person name="Sulman M."/>
            <person name="Ellouze W."/>
            <person name="Ilyukhin E."/>
        </authorList>
    </citation>
    <scope>NUCLEOTIDE SEQUENCE [LARGE SCALE GENOMIC DNA]</scope>
    <source>
        <strain evidence="5 6">M42-189</strain>
    </source>
</reference>
<dbReference type="InterPro" id="IPR036779">
    <property type="entry name" value="LysM_dom_sf"/>
</dbReference>
<dbReference type="PANTHER" id="PTHR34997">
    <property type="entry name" value="AM15"/>
    <property type="match status" value="1"/>
</dbReference>
<feature type="chain" id="PRO_5047093386" description="LysM domain-containing protein" evidence="4">
    <location>
        <begin position="20"/>
        <end position="341"/>
    </location>
</feature>
<dbReference type="SUPFAM" id="SSF53955">
    <property type="entry name" value="Lysozyme-like"/>
    <property type="match status" value="1"/>
</dbReference>
<sequence>MFTASYIIAASQLFAFALGAPLIGASPKHARSLVARTAYKVFGGDGTPAQGWPQESEWKSFEDLWSANVATTLSSCSQFSMENNSQEESDNIKKAIQEVSGSSGVKAEFLLAIVMQESKGCVRAPTTNYGFDNPGLMQSFQGTHSCNPDGNGIVPCPYDTIKGMIEDGAGLNGDVGLKEGLAQVGGDDVSKYYKASRIYNSGSIASDGNLNGGIATHCYATDVANRLIGWTDADSHDCDENTIGSVGGGSANTAPAGPSDGGETTTPPDTTTTPPPAGGDSAPTGPTAEGASGTCTKWYAVKAGDGCSSTGIDFATLQSLNTSLDANCSNLQAGVSYCIAA</sequence>
<evidence type="ECO:0000256" key="2">
    <source>
        <dbReference type="ARBA" id="ARBA00023026"/>
    </source>
</evidence>
<dbReference type="InterPro" id="IPR018392">
    <property type="entry name" value="LysM"/>
</dbReference>
<evidence type="ECO:0000256" key="4">
    <source>
        <dbReference type="SAM" id="SignalP"/>
    </source>
</evidence>
<feature type="compositionally biased region" description="Low complexity" evidence="3">
    <location>
        <begin position="257"/>
        <end position="288"/>
    </location>
</feature>
<feature type="signal peptide" evidence="4">
    <location>
        <begin position="1"/>
        <end position="19"/>
    </location>
</feature>
<evidence type="ECO:0000256" key="3">
    <source>
        <dbReference type="SAM" id="MobiDB-lite"/>
    </source>
</evidence>
<dbReference type="Proteomes" id="UP001521785">
    <property type="component" value="Unassembled WGS sequence"/>
</dbReference>
<name>A0ABR3R2M5_9PLEO</name>
<feature type="region of interest" description="Disordered" evidence="3">
    <location>
        <begin position="241"/>
        <end position="291"/>
    </location>
</feature>
<dbReference type="Gene3D" id="1.10.530.10">
    <property type="match status" value="1"/>
</dbReference>
<keyword evidence="4" id="KW-0732">Signal</keyword>
<dbReference type="InterPro" id="IPR052210">
    <property type="entry name" value="LysM1-like"/>
</dbReference>
<proteinExistence type="predicted"/>
<dbReference type="InterPro" id="IPR023346">
    <property type="entry name" value="Lysozyme-like_dom_sf"/>
</dbReference>
<evidence type="ECO:0000256" key="1">
    <source>
        <dbReference type="ARBA" id="ARBA00022669"/>
    </source>
</evidence>
<evidence type="ECO:0008006" key="7">
    <source>
        <dbReference type="Google" id="ProtNLM"/>
    </source>
</evidence>
<protein>
    <recommendedName>
        <fullName evidence="7">LysM domain-containing protein</fullName>
    </recommendedName>
</protein>
<keyword evidence="6" id="KW-1185">Reference proteome</keyword>
<evidence type="ECO:0000313" key="5">
    <source>
        <dbReference type="EMBL" id="KAL1598685.1"/>
    </source>
</evidence>
<evidence type="ECO:0000313" key="6">
    <source>
        <dbReference type="Proteomes" id="UP001521785"/>
    </source>
</evidence>
<dbReference type="PANTHER" id="PTHR34997:SF1">
    <property type="entry name" value="PEPTIDOGLYCAN-BINDING LYSIN DOMAIN"/>
    <property type="match status" value="1"/>
</dbReference>